<keyword evidence="3" id="KW-0547">Nucleotide-binding</keyword>
<dbReference type="InterPro" id="IPR027417">
    <property type="entry name" value="P-loop_NTPase"/>
</dbReference>
<evidence type="ECO:0000313" key="10">
    <source>
        <dbReference type="EMBL" id="GAA4697916.1"/>
    </source>
</evidence>
<dbReference type="PROSITE" id="PS50893">
    <property type="entry name" value="ABC_TRANSPORTER_2"/>
    <property type="match status" value="1"/>
</dbReference>
<dbReference type="Proteomes" id="UP001500621">
    <property type="component" value="Unassembled WGS sequence"/>
</dbReference>
<dbReference type="Pfam" id="PF00664">
    <property type="entry name" value="ABC_membrane"/>
    <property type="match status" value="1"/>
</dbReference>
<proteinExistence type="predicted"/>
<dbReference type="PROSITE" id="PS50929">
    <property type="entry name" value="ABC_TM1F"/>
    <property type="match status" value="1"/>
</dbReference>
<keyword evidence="5 7" id="KW-1133">Transmembrane helix</keyword>
<feature type="transmembrane region" description="Helical" evidence="7">
    <location>
        <begin position="36"/>
        <end position="58"/>
    </location>
</feature>
<name>A0ABP8X078_9ACTN</name>
<comment type="subcellular location">
    <subcellularLocation>
        <location evidence="1">Cell membrane</location>
        <topology evidence="1">Multi-pass membrane protein</topology>
    </subcellularLocation>
</comment>
<evidence type="ECO:0000256" key="5">
    <source>
        <dbReference type="ARBA" id="ARBA00022989"/>
    </source>
</evidence>
<keyword evidence="6 7" id="KW-0472">Membrane</keyword>
<dbReference type="InterPro" id="IPR003593">
    <property type="entry name" value="AAA+_ATPase"/>
</dbReference>
<keyword evidence="11" id="KW-1185">Reference proteome</keyword>
<gene>
    <name evidence="10" type="ORF">GCM10023226_40520</name>
</gene>
<evidence type="ECO:0000259" key="9">
    <source>
        <dbReference type="PROSITE" id="PS50929"/>
    </source>
</evidence>
<organism evidence="10 11">
    <name type="scientific">Nocardioides nanhaiensis</name>
    <dbReference type="NCBI Taxonomy" id="1476871"/>
    <lineage>
        <taxon>Bacteria</taxon>
        <taxon>Bacillati</taxon>
        <taxon>Actinomycetota</taxon>
        <taxon>Actinomycetes</taxon>
        <taxon>Propionibacteriales</taxon>
        <taxon>Nocardioidaceae</taxon>
        <taxon>Nocardioides</taxon>
    </lineage>
</organism>
<dbReference type="InterPro" id="IPR011527">
    <property type="entry name" value="ABC1_TM_dom"/>
</dbReference>
<comment type="caution">
    <text evidence="10">The sequence shown here is derived from an EMBL/GenBank/DDBJ whole genome shotgun (WGS) entry which is preliminary data.</text>
</comment>
<sequence>MTAPHGSVTGRRLLEVAGGRETRRLLVALLARRRGALAASGAGFAVLGVAQLVAPLLMGRTVDVVLDDGAATTITGFAVAIAVAAVVAGLATVLAQTALARAAQPALADLREQVVDRVLHLPHHRVEEAGVGDLVSRVGDDVRTVNRSLETVVPLLAGALVAVVFTLGGLLALDWRLGLAGAVALPMYALGLRWYLPRSGPFYRRERVAQGERAEALVTGLQAAPTLRAYALERQQLTRIREASWAAVRISIEVLHMLTRFFARNNRAECVGLLAVLTTGYLLVRAGSASVGEVTAAALFFHRIFNPLGILVSLFDEVQSAGASLTRLAGVALVPAAEEPTAVAVPAGPLEVRGLTHAYLEGEPVVHDVDLAVADGERVALVGASGAGKTTLGAAAAGVLRPTAGEVLVAGVPLERIGRAGLRAHVALVSQDVHVFSGTVRDSVTLVDPAADDERVRGALERVLALGWVQALPAGLDTLVGEHGHPLTPMQAQQLALARVELLDPRFVVLDEATAEAGSAGARDLERAALAVTQGRGALVIAHRLGQAAQADRVVVMDEGRVVEQGTHEQLVAAGGRYAELWEAWSG</sequence>
<feature type="domain" description="ABC transporter" evidence="8">
    <location>
        <begin position="350"/>
        <end position="584"/>
    </location>
</feature>
<feature type="domain" description="ABC transmembrane type-1" evidence="9">
    <location>
        <begin position="38"/>
        <end position="320"/>
    </location>
</feature>
<evidence type="ECO:0000256" key="3">
    <source>
        <dbReference type="ARBA" id="ARBA00022741"/>
    </source>
</evidence>
<dbReference type="InterPro" id="IPR003439">
    <property type="entry name" value="ABC_transporter-like_ATP-bd"/>
</dbReference>
<evidence type="ECO:0000256" key="2">
    <source>
        <dbReference type="ARBA" id="ARBA00022692"/>
    </source>
</evidence>
<evidence type="ECO:0000259" key="8">
    <source>
        <dbReference type="PROSITE" id="PS50893"/>
    </source>
</evidence>
<keyword evidence="2 7" id="KW-0812">Transmembrane</keyword>
<accession>A0ABP8X078</accession>
<dbReference type="PANTHER" id="PTHR43394">
    <property type="entry name" value="ATP-DEPENDENT PERMEASE MDL1, MITOCHONDRIAL"/>
    <property type="match status" value="1"/>
</dbReference>
<evidence type="ECO:0000256" key="6">
    <source>
        <dbReference type="ARBA" id="ARBA00023136"/>
    </source>
</evidence>
<dbReference type="Gene3D" id="3.40.50.300">
    <property type="entry name" value="P-loop containing nucleotide triphosphate hydrolases"/>
    <property type="match status" value="1"/>
</dbReference>
<dbReference type="EMBL" id="BAABIM010000005">
    <property type="protein sequence ID" value="GAA4697916.1"/>
    <property type="molecule type" value="Genomic_DNA"/>
</dbReference>
<dbReference type="SUPFAM" id="SSF52540">
    <property type="entry name" value="P-loop containing nucleoside triphosphate hydrolases"/>
    <property type="match status" value="1"/>
</dbReference>
<dbReference type="CDD" id="cd07346">
    <property type="entry name" value="ABC_6TM_exporters"/>
    <property type="match status" value="1"/>
</dbReference>
<feature type="transmembrane region" description="Helical" evidence="7">
    <location>
        <begin position="152"/>
        <end position="171"/>
    </location>
</feature>
<protein>
    <submittedName>
        <fullName evidence="10">ABC transporter ATP-binding protein</fullName>
    </submittedName>
</protein>
<evidence type="ECO:0000256" key="1">
    <source>
        <dbReference type="ARBA" id="ARBA00004651"/>
    </source>
</evidence>
<evidence type="ECO:0000256" key="4">
    <source>
        <dbReference type="ARBA" id="ARBA00022840"/>
    </source>
</evidence>
<keyword evidence="4 10" id="KW-0067">ATP-binding</keyword>
<evidence type="ECO:0000256" key="7">
    <source>
        <dbReference type="SAM" id="Phobius"/>
    </source>
</evidence>
<dbReference type="InterPro" id="IPR039421">
    <property type="entry name" value="Type_1_exporter"/>
</dbReference>
<dbReference type="GO" id="GO:0005524">
    <property type="term" value="F:ATP binding"/>
    <property type="evidence" value="ECO:0007669"/>
    <property type="project" value="UniProtKB-KW"/>
</dbReference>
<dbReference type="SMART" id="SM00382">
    <property type="entry name" value="AAA"/>
    <property type="match status" value="1"/>
</dbReference>
<feature type="transmembrane region" description="Helical" evidence="7">
    <location>
        <begin position="70"/>
        <end position="95"/>
    </location>
</feature>
<evidence type="ECO:0000313" key="11">
    <source>
        <dbReference type="Proteomes" id="UP001500621"/>
    </source>
</evidence>
<dbReference type="PANTHER" id="PTHR43394:SF1">
    <property type="entry name" value="ATP-BINDING CASSETTE SUB-FAMILY B MEMBER 10, MITOCHONDRIAL"/>
    <property type="match status" value="1"/>
</dbReference>
<dbReference type="Pfam" id="PF00005">
    <property type="entry name" value="ABC_tran"/>
    <property type="match status" value="1"/>
</dbReference>
<feature type="transmembrane region" description="Helical" evidence="7">
    <location>
        <begin position="177"/>
        <end position="196"/>
    </location>
</feature>
<dbReference type="RefSeq" id="WP_345271719.1">
    <property type="nucleotide sequence ID" value="NZ_BAABIM010000005.1"/>
</dbReference>
<dbReference type="SUPFAM" id="SSF90123">
    <property type="entry name" value="ABC transporter transmembrane region"/>
    <property type="match status" value="1"/>
</dbReference>
<dbReference type="InterPro" id="IPR036640">
    <property type="entry name" value="ABC1_TM_sf"/>
</dbReference>
<dbReference type="Gene3D" id="1.20.1560.10">
    <property type="entry name" value="ABC transporter type 1, transmembrane domain"/>
    <property type="match status" value="1"/>
</dbReference>
<reference evidence="11" key="1">
    <citation type="journal article" date="2019" name="Int. J. Syst. Evol. Microbiol.">
        <title>The Global Catalogue of Microorganisms (GCM) 10K type strain sequencing project: providing services to taxonomists for standard genome sequencing and annotation.</title>
        <authorList>
            <consortium name="The Broad Institute Genomics Platform"/>
            <consortium name="The Broad Institute Genome Sequencing Center for Infectious Disease"/>
            <person name="Wu L."/>
            <person name="Ma J."/>
        </authorList>
    </citation>
    <scope>NUCLEOTIDE SEQUENCE [LARGE SCALE GENOMIC DNA]</scope>
    <source>
        <strain evidence="11">JCM 18127</strain>
    </source>
</reference>